<feature type="coiled-coil region" evidence="1">
    <location>
        <begin position="245"/>
        <end position="282"/>
    </location>
</feature>
<feature type="coiled-coil region" evidence="1">
    <location>
        <begin position="478"/>
        <end position="523"/>
    </location>
</feature>
<evidence type="ECO:0000256" key="1">
    <source>
        <dbReference type="SAM" id="Coils"/>
    </source>
</evidence>
<feature type="coiled-coil region" evidence="1">
    <location>
        <begin position="312"/>
        <end position="357"/>
    </location>
</feature>
<keyword evidence="4" id="KW-1185">Reference proteome</keyword>
<gene>
    <name evidence="3" type="ORF">EJ03DRAFT_173551</name>
</gene>
<dbReference type="OrthoDB" id="3911405at2759"/>
<evidence type="ECO:0000313" key="4">
    <source>
        <dbReference type="Proteomes" id="UP000799436"/>
    </source>
</evidence>
<feature type="compositionally biased region" description="Basic and acidic residues" evidence="2">
    <location>
        <begin position="111"/>
        <end position="148"/>
    </location>
</feature>
<dbReference type="AlphaFoldDB" id="A0A6G1L184"/>
<dbReference type="Proteomes" id="UP000799436">
    <property type="component" value="Unassembled WGS sequence"/>
</dbReference>
<protein>
    <submittedName>
        <fullName evidence="3">Uncharacterized protein</fullName>
    </submittedName>
</protein>
<feature type="compositionally biased region" description="Low complexity" evidence="2">
    <location>
        <begin position="73"/>
        <end position="83"/>
    </location>
</feature>
<dbReference type="EMBL" id="ML995867">
    <property type="protein sequence ID" value="KAF2766683.1"/>
    <property type="molecule type" value="Genomic_DNA"/>
</dbReference>
<keyword evidence="1" id="KW-0175">Coiled coil</keyword>
<feature type="coiled-coil region" evidence="1">
    <location>
        <begin position="383"/>
        <end position="452"/>
    </location>
</feature>
<evidence type="ECO:0000313" key="3">
    <source>
        <dbReference type="EMBL" id="KAF2766683.1"/>
    </source>
</evidence>
<reference evidence="3" key="1">
    <citation type="journal article" date="2020" name="Stud. Mycol.">
        <title>101 Dothideomycetes genomes: a test case for predicting lifestyles and emergence of pathogens.</title>
        <authorList>
            <person name="Haridas S."/>
            <person name="Albert R."/>
            <person name="Binder M."/>
            <person name="Bloem J."/>
            <person name="Labutti K."/>
            <person name="Salamov A."/>
            <person name="Andreopoulos B."/>
            <person name="Baker S."/>
            <person name="Barry K."/>
            <person name="Bills G."/>
            <person name="Bluhm B."/>
            <person name="Cannon C."/>
            <person name="Castanera R."/>
            <person name="Culley D."/>
            <person name="Daum C."/>
            <person name="Ezra D."/>
            <person name="Gonzalez J."/>
            <person name="Henrissat B."/>
            <person name="Kuo A."/>
            <person name="Liang C."/>
            <person name="Lipzen A."/>
            <person name="Lutzoni F."/>
            <person name="Magnuson J."/>
            <person name="Mondo S."/>
            <person name="Nolan M."/>
            <person name="Ohm R."/>
            <person name="Pangilinan J."/>
            <person name="Park H.-J."/>
            <person name="Ramirez L."/>
            <person name="Alfaro M."/>
            <person name="Sun H."/>
            <person name="Tritt A."/>
            <person name="Yoshinaga Y."/>
            <person name="Zwiers L.-H."/>
            <person name="Turgeon B."/>
            <person name="Goodwin S."/>
            <person name="Spatafora J."/>
            <person name="Crous P."/>
            <person name="Grigoriev I."/>
        </authorList>
    </citation>
    <scope>NUCLEOTIDE SEQUENCE</scope>
    <source>
        <strain evidence="3">CBS 116005</strain>
    </source>
</reference>
<organism evidence="3 4">
    <name type="scientific">Teratosphaeria nubilosa</name>
    <dbReference type="NCBI Taxonomy" id="161662"/>
    <lineage>
        <taxon>Eukaryota</taxon>
        <taxon>Fungi</taxon>
        <taxon>Dikarya</taxon>
        <taxon>Ascomycota</taxon>
        <taxon>Pezizomycotina</taxon>
        <taxon>Dothideomycetes</taxon>
        <taxon>Dothideomycetidae</taxon>
        <taxon>Mycosphaerellales</taxon>
        <taxon>Teratosphaeriaceae</taxon>
        <taxon>Teratosphaeria</taxon>
    </lineage>
</organism>
<proteinExistence type="predicted"/>
<feature type="region of interest" description="Disordered" evidence="2">
    <location>
        <begin position="1"/>
        <end position="172"/>
    </location>
</feature>
<name>A0A6G1L184_9PEZI</name>
<evidence type="ECO:0000256" key="2">
    <source>
        <dbReference type="SAM" id="MobiDB-lite"/>
    </source>
</evidence>
<sequence>MAMQSSPPIHVRERPDSAGSQYSLDLGALDVDSDDDQSLPKQKIERIFSEDIDGPSDFTLNMEKWMRGGGVKKTGTVKSGKGTLQSVRKTQKTDKRIESPEQLLQSPSPPQHDEGDHSMSHHTPDHSPPKESVWDDQSHEEHEEHAESDWDPYTEASHTGTPKPPPHKQLLQPTVEEYYSELTPVRKPSTVQASESPEHGTTLAEAHISASMIRTASPGRPSSPTLSPVRSPATHRAAPSAQFLDQALRQQLLQLQARCQQLEHLNSALKQALDEETRIRKQEKTLHYMQMAEAARREQHLTEMKEEVCKRAEDFKTEYGEQKERVRRLEAEVAEAKKEVERQNQEHTEEIELIRDNLDSRQATFEQQMHTVNHERTAALRAREDAEEAVRLHREELEQTRDAHEAEIDRLRGELRKAEDSRTTIAELNAELKDVRDEVASIKQAKTRAEDATRTLRTELAATRQEHDGETTRITADHRRAVEMAEKLQKQSRDLQQQVRDQKAAHETEIDRLQKEHRQAQAATSAEIKVFRNRIEDQGSNSVLNTAVIDRDAAQDQLSDLHKEHLLLQSSHQSLQLAHDTLQSALLTLKAQMEDMQAVNAAFEAKVSENVRKRERYWSARVEELERERKVMGKALMTQWGREEVGRGLPGPKQGFEYLYAKRGVSPSKS</sequence>
<accession>A0A6G1L184</accession>